<protein>
    <submittedName>
        <fullName evidence="2">Uncharacterized protein</fullName>
    </submittedName>
</protein>
<evidence type="ECO:0000313" key="2">
    <source>
        <dbReference type="EMBL" id="KAK2115457.1"/>
    </source>
</evidence>
<accession>A0ABQ9W1D3</accession>
<organism evidence="2 3">
    <name type="scientific">Saguinus oedipus</name>
    <name type="common">Cotton-top tamarin</name>
    <name type="synonym">Oedipomidas oedipus</name>
    <dbReference type="NCBI Taxonomy" id="9490"/>
    <lineage>
        <taxon>Eukaryota</taxon>
        <taxon>Metazoa</taxon>
        <taxon>Chordata</taxon>
        <taxon>Craniata</taxon>
        <taxon>Vertebrata</taxon>
        <taxon>Euteleostomi</taxon>
        <taxon>Mammalia</taxon>
        <taxon>Eutheria</taxon>
        <taxon>Euarchontoglires</taxon>
        <taxon>Primates</taxon>
        <taxon>Haplorrhini</taxon>
        <taxon>Platyrrhini</taxon>
        <taxon>Cebidae</taxon>
        <taxon>Callitrichinae</taxon>
        <taxon>Saguinus</taxon>
    </lineage>
</organism>
<feature type="region of interest" description="Disordered" evidence="1">
    <location>
        <begin position="1"/>
        <end position="43"/>
    </location>
</feature>
<proteinExistence type="predicted"/>
<evidence type="ECO:0000256" key="1">
    <source>
        <dbReference type="SAM" id="MobiDB-lite"/>
    </source>
</evidence>
<dbReference type="EMBL" id="JASSZA010000003">
    <property type="protein sequence ID" value="KAK2115457.1"/>
    <property type="molecule type" value="Genomic_DNA"/>
</dbReference>
<sequence>LDRAMCVVSPRPTPPPPSHPARGPGGRESEGTGLRGPAPGQGSALLRDALREAAFFSQA</sequence>
<reference evidence="2 3" key="1">
    <citation type="submission" date="2023-05" db="EMBL/GenBank/DDBJ databases">
        <title>B98-5 Cell Line De Novo Hybrid Assembly: An Optical Mapping Approach.</title>
        <authorList>
            <person name="Kananen K."/>
            <person name="Auerbach J.A."/>
            <person name="Kautto E."/>
            <person name="Blachly J.S."/>
        </authorList>
    </citation>
    <scope>NUCLEOTIDE SEQUENCE [LARGE SCALE GENOMIC DNA]</scope>
    <source>
        <strain evidence="2">B95-8</strain>
        <tissue evidence="2">Cell line</tissue>
    </source>
</reference>
<feature type="non-terminal residue" evidence="2">
    <location>
        <position position="1"/>
    </location>
</feature>
<evidence type="ECO:0000313" key="3">
    <source>
        <dbReference type="Proteomes" id="UP001266305"/>
    </source>
</evidence>
<gene>
    <name evidence="2" type="ORF">P7K49_006083</name>
</gene>
<feature type="non-terminal residue" evidence="2">
    <location>
        <position position="59"/>
    </location>
</feature>
<keyword evidence="3" id="KW-1185">Reference proteome</keyword>
<name>A0ABQ9W1D3_SAGOE</name>
<comment type="caution">
    <text evidence="2">The sequence shown here is derived from an EMBL/GenBank/DDBJ whole genome shotgun (WGS) entry which is preliminary data.</text>
</comment>
<dbReference type="Proteomes" id="UP001266305">
    <property type="component" value="Unassembled WGS sequence"/>
</dbReference>